<evidence type="ECO:0000313" key="1">
    <source>
        <dbReference type="EMBL" id="KHN87780.1"/>
    </source>
</evidence>
<dbReference type="EMBL" id="JPKZ01000334">
    <property type="protein sequence ID" value="KHN87780.1"/>
    <property type="molecule type" value="Genomic_DNA"/>
</dbReference>
<dbReference type="Proteomes" id="UP000031036">
    <property type="component" value="Unassembled WGS sequence"/>
</dbReference>
<dbReference type="AlphaFoldDB" id="A0A0B2W3N0"/>
<comment type="caution">
    <text evidence="1">The sequence shown here is derived from an EMBL/GenBank/DDBJ whole genome shotgun (WGS) entry which is preliminary data.</text>
</comment>
<protein>
    <submittedName>
        <fullName evidence="1">Uncharacterized protein</fullName>
    </submittedName>
</protein>
<accession>A0A0B2W3N0</accession>
<dbReference type="OrthoDB" id="5920700at2759"/>
<evidence type="ECO:0000313" key="2">
    <source>
        <dbReference type="Proteomes" id="UP000031036"/>
    </source>
</evidence>
<keyword evidence="2" id="KW-1185">Reference proteome</keyword>
<reference evidence="1 2" key="1">
    <citation type="submission" date="2014-11" db="EMBL/GenBank/DDBJ databases">
        <title>Genetic blueprint of the zoonotic pathogen Toxocara canis.</title>
        <authorList>
            <person name="Zhu X.-Q."/>
            <person name="Korhonen P.K."/>
            <person name="Cai H."/>
            <person name="Young N.D."/>
            <person name="Nejsum P."/>
            <person name="von Samson-Himmelstjerna G."/>
            <person name="Boag P.R."/>
            <person name="Tan P."/>
            <person name="Li Q."/>
            <person name="Min J."/>
            <person name="Yang Y."/>
            <person name="Wang X."/>
            <person name="Fang X."/>
            <person name="Hall R.S."/>
            <person name="Hofmann A."/>
            <person name="Sternberg P.W."/>
            <person name="Jex A.R."/>
            <person name="Gasser R.B."/>
        </authorList>
    </citation>
    <scope>NUCLEOTIDE SEQUENCE [LARGE SCALE GENOMIC DNA]</scope>
    <source>
        <strain evidence="1">PN_DK_2014</strain>
    </source>
</reference>
<proteinExistence type="predicted"/>
<sequence length="129" mass="14919">MGLDYLWSHGVAVSTQDFESCDPSSNLGGTSNFFARLSVQTNAAEVRKCTHSWKTLAVRTSIFACKNRILYKRLIMVRKSERMRGHFLSGESGSYRNLQGVPRDRDNMRFSRLFYLRKINSRNTGRFQK</sequence>
<name>A0A0B2W3N0_TOXCA</name>
<organism evidence="1 2">
    <name type="scientific">Toxocara canis</name>
    <name type="common">Canine roundworm</name>
    <dbReference type="NCBI Taxonomy" id="6265"/>
    <lineage>
        <taxon>Eukaryota</taxon>
        <taxon>Metazoa</taxon>
        <taxon>Ecdysozoa</taxon>
        <taxon>Nematoda</taxon>
        <taxon>Chromadorea</taxon>
        <taxon>Rhabditida</taxon>
        <taxon>Spirurina</taxon>
        <taxon>Ascaridomorpha</taxon>
        <taxon>Ascaridoidea</taxon>
        <taxon>Toxocaridae</taxon>
        <taxon>Toxocara</taxon>
    </lineage>
</organism>
<gene>
    <name evidence="1" type="ORF">Tcan_10021</name>
</gene>